<feature type="binding site" evidence="11">
    <location>
        <position position="152"/>
    </location>
    <ligand>
        <name>Mn(2+)</name>
        <dbReference type="ChEBI" id="CHEBI:29035"/>
        <label>1</label>
    </ligand>
</feature>
<dbReference type="GO" id="GO:0006281">
    <property type="term" value="P:DNA repair"/>
    <property type="evidence" value="ECO:0007669"/>
    <property type="project" value="TreeGrafter"/>
</dbReference>
<dbReference type="Proteomes" id="UP000199073">
    <property type="component" value="Unassembled WGS sequence"/>
</dbReference>
<dbReference type="PANTHER" id="PTHR43749:SF2">
    <property type="entry name" value="RNA-SPLICING LIGASE RTCB"/>
    <property type="match status" value="1"/>
</dbReference>
<keyword evidence="5" id="KW-0692">RNA repair</keyword>
<feature type="binding site" evidence="11">
    <location>
        <position position="169"/>
    </location>
    <ligand>
        <name>Mn(2+)</name>
        <dbReference type="ChEBI" id="CHEBI:29035"/>
        <label>2</label>
    </ligand>
</feature>
<evidence type="ECO:0000256" key="10">
    <source>
        <dbReference type="PIRSR" id="PIRSR601233-2"/>
    </source>
</evidence>
<feature type="active site" description="GMP-histidine intermediate" evidence="9">
    <location>
        <position position="316"/>
    </location>
</feature>
<comment type="cofactor">
    <cofactor evidence="11">
        <name>Mn(2+)</name>
        <dbReference type="ChEBI" id="CHEBI:29035"/>
    </cofactor>
    <text evidence="11">Binds 2 manganese ions per subunit.</text>
</comment>
<dbReference type="GO" id="GO:0042245">
    <property type="term" value="P:RNA repair"/>
    <property type="evidence" value="ECO:0007669"/>
    <property type="project" value="UniProtKB-KW"/>
</dbReference>
<protein>
    <recommendedName>
        <fullName evidence="1">3'-phosphate/5'-hydroxy nucleic acid ligase</fullName>
        <ecNumber evidence="1">6.5.1.8</ecNumber>
    </recommendedName>
</protein>
<evidence type="ECO:0000256" key="3">
    <source>
        <dbReference type="ARBA" id="ARBA00022723"/>
    </source>
</evidence>
<evidence type="ECO:0000256" key="7">
    <source>
        <dbReference type="ARBA" id="ARBA00023211"/>
    </source>
</evidence>
<accession>A0A1H0UHM3</accession>
<feature type="binding site" evidence="11">
    <location>
        <position position="260"/>
    </location>
    <ligand>
        <name>Mn(2+)</name>
        <dbReference type="ChEBI" id="CHEBI:29035"/>
        <label>2</label>
    </ligand>
</feature>
<dbReference type="GO" id="GO:0006396">
    <property type="term" value="P:RNA processing"/>
    <property type="evidence" value="ECO:0007669"/>
    <property type="project" value="InterPro"/>
</dbReference>
<evidence type="ECO:0000256" key="9">
    <source>
        <dbReference type="PIRSR" id="PIRSR601233-1"/>
    </source>
</evidence>
<dbReference type="Gene3D" id="3.90.1860.10">
    <property type="entry name" value="tRNA-splicing ligase RtcB"/>
    <property type="match status" value="1"/>
</dbReference>
<dbReference type="EC" id="6.5.1.8" evidence="1"/>
<gene>
    <name evidence="12" type="ORF">SAMN05660330_03566</name>
</gene>
<dbReference type="GO" id="GO:0005525">
    <property type="term" value="F:GTP binding"/>
    <property type="evidence" value="ECO:0007669"/>
    <property type="project" value="UniProtKB-KW"/>
</dbReference>
<feature type="binding site" evidence="10">
    <location>
        <position position="299"/>
    </location>
    <ligand>
        <name>GMP</name>
        <dbReference type="ChEBI" id="CHEBI:58115"/>
    </ligand>
</feature>
<keyword evidence="4 10" id="KW-0547">Nucleotide-binding</keyword>
<dbReference type="GO" id="GO:0030145">
    <property type="term" value="F:manganese ion binding"/>
    <property type="evidence" value="ECO:0007669"/>
    <property type="project" value="TreeGrafter"/>
</dbReference>
<evidence type="ECO:0000256" key="5">
    <source>
        <dbReference type="ARBA" id="ARBA00022800"/>
    </source>
</evidence>
<comment type="catalytic activity">
    <reaction evidence="8">
        <text>a 3'-end 3'-phospho-ribonucleotide-RNA + a 5'-end dephospho-ribonucleoside-RNA + GTP = a ribonucleotidyl-ribonucleotide-RNA + GMP + diphosphate</text>
        <dbReference type="Rhea" id="RHEA:68076"/>
        <dbReference type="Rhea" id="RHEA-COMP:10463"/>
        <dbReference type="Rhea" id="RHEA-COMP:13936"/>
        <dbReference type="Rhea" id="RHEA-COMP:17355"/>
        <dbReference type="ChEBI" id="CHEBI:33019"/>
        <dbReference type="ChEBI" id="CHEBI:37565"/>
        <dbReference type="ChEBI" id="CHEBI:58115"/>
        <dbReference type="ChEBI" id="CHEBI:83062"/>
        <dbReference type="ChEBI" id="CHEBI:138284"/>
        <dbReference type="ChEBI" id="CHEBI:173118"/>
        <dbReference type="EC" id="6.5.1.8"/>
    </reaction>
</comment>
<feature type="binding site" evidence="10">
    <location>
        <position position="389"/>
    </location>
    <ligand>
        <name>GMP</name>
        <dbReference type="ChEBI" id="CHEBI:58115"/>
    </ligand>
</feature>
<dbReference type="GO" id="GO:0003909">
    <property type="term" value="F:DNA ligase activity"/>
    <property type="evidence" value="ECO:0007669"/>
    <property type="project" value="TreeGrafter"/>
</dbReference>
<evidence type="ECO:0000256" key="8">
    <source>
        <dbReference type="ARBA" id="ARBA00047746"/>
    </source>
</evidence>
<dbReference type="PANTHER" id="PTHR43749">
    <property type="entry name" value="RNA-SPLICING LIGASE RTCB"/>
    <property type="match status" value="1"/>
</dbReference>
<organism evidence="12 13">
    <name type="scientific">Desulforhopalus singaporensis</name>
    <dbReference type="NCBI Taxonomy" id="91360"/>
    <lineage>
        <taxon>Bacteria</taxon>
        <taxon>Pseudomonadati</taxon>
        <taxon>Thermodesulfobacteriota</taxon>
        <taxon>Desulfobulbia</taxon>
        <taxon>Desulfobulbales</taxon>
        <taxon>Desulfocapsaceae</taxon>
        <taxon>Desulforhopalus</taxon>
    </lineage>
</organism>
<dbReference type="STRING" id="91360.SAMN05660330_03566"/>
<evidence type="ECO:0000256" key="2">
    <source>
        <dbReference type="ARBA" id="ARBA00022598"/>
    </source>
</evidence>
<keyword evidence="7 11" id="KW-0464">Manganese</keyword>
<dbReference type="GO" id="GO:0170057">
    <property type="term" value="F:RNA ligase (GTP) activity"/>
    <property type="evidence" value="ECO:0007669"/>
    <property type="project" value="UniProtKB-EC"/>
</dbReference>
<keyword evidence="3 11" id="KW-0479">Metal-binding</keyword>
<evidence type="ECO:0000256" key="11">
    <source>
        <dbReference type="PIRSR" id="PIRSR601233-3"/>
    </source>
</evidence>
<keyword evidence="2 12" id="KW-0436">Ligase</keyword>
<dbReference type="InterPro" id="IPR036025">
    <property type="entry name" value="RtcB-like_sf"/>
</dbReference>
<feature type="binding site" evidence="10">
    <location>
        <begin position="316"/>
        <end position="319"/>
    </location>
    <ligand>
        <name>GMP</name>
        <dbReference type="ChEBI" id="CHEBI:58115"/>
    </ligand>
</feature>
<dbReference type="OrthoDB" id="9802323at2"/>
<evidence type="ECO:0000256" key="6">
    <source>
        <dbReference type="ARBA" id="ARBA00023134"/>
    </source>
</evidence>
<dbReference type="SUPFAM" id="SSF103365">
    <property type="entry name" value="Hypothetical protein PH1602"/>
    <property type="match status" value="1"/>
</dbReference>
<reference evidence="12 13" key="1">
    <citation type="submission" date="2016-10" db="EMBL/GenBank/DDBJ databases">
        <authorList>
            <person name="de Groot N.N."/>
        </authorList>
    </citation>
    <scope>NUCLEOTIDE SEQUENCE [LARGE SCALE GENOMIC DNA]</scope>
    <source>
        <strain evidence="12 13">DSM 12130</strain>
    </source>
</reference>
<feature type="binding site" evidence="10">
    <location>
        <begin position="260"/>
        <end position="261"/>
    </location>
    <ligand>
        <name>GMP</name>
        <dbReference type="ChEBI" id="CHEBI:58115"/>
    </ligand>
</feature>
<sequence>MRIITTERIPIKLWLDNIDRETLQQVKNLANFPFTHHHIALMPDAHVGYGMPIGGVAATIGVVIPNAVGVDIGCGVRAVRTSLTSIEPSELKKIVARIRETIPLGFNHHKKPRPAKLMPDLSTAISESSLPVIAREFEKGRYQLGTLGGGNHFIEIQMGNDGHIWLMIHSGSRNIGYRIAGYYNQLAKDFHKSGGLKIDPKWQLDYLPICSTNGSNYFTEMEYCVRFAAANRKEMMSRVCAIIADTDPTATFAPAVDIAHNYASKEHHFGEDVIVHRKGATKAVKDGIGIIPGSQGSNSFIVKGLGAPESFMSCSHGAGRKLGRKQARRQLNLAREIEFLKKRGVIHAIRHKKDLDEAAGAYKDVHEVLENQQDLVEKTVTLSPLAVVKG</sequence>
<proteinExistence type="predicted"/>
<dbReference type="RefSeq" id="WP_092225306.1">
    <property type="nucleotide sequence ID" value="NZ_FNJI01000032.1"/>
</dbReference>
<dbReference type="AlphaFoldDB" id="A0A1H0UHM3"/>
<evidence type="ECO:0000256" key="4">
    <source>
        <dbReference type="ARBA" id="ARBA00022741"/>
    </source>
</evidence>
<keyword evidence="6 10" id="KW-0342">GTP-binding</keyword>
<evidence type="ECO:0000313" key="12">
    <source>
        <dbReference type="EMBL" id="SDP65679.1"/>
    </source>
</evidence>
<feature type="binding site" evidence="10">
    <location>
        <begin position="151"/>
        <end position="155"/>
    </location>
    <ligand>
        <name>GMP</name>
        <dbReference type="ChEBI" id="CHEBI:58115"/>
    </ligand>
</feature>
<dbReference type="EMBL" id="FNJI01000032">
    <property type="protein sequence ID" value="SDP65679.1"/>
    <property type="molecule type" value="Genomic_DNA"/>
</dbReference>
<name>A0A1H0UHM3_9BACT</name>
<keyword evidence="13" id="KW-1185">Reference proteome</keyword>
<dbReference type="Pfam" id="PF01139">
    <property type="entry name" value="RtcB"/>
    <property type="match status" value="1"/>
</dbReference>
<dbReference type="InterPro" id="IPR052915">
    <property type="entry name" value="RtcB-like"/>
</dbReference>
<evidence type="ECO:0000256" key="1">
    <source>
        <dbReference type="ARBA" id="ARBA00012726"/>
    </source>
</evidence>
<dbReference type="InterPro" id="IPR001233">
    <property type="entry name" value="RtcB"/>
</dbReference>
<feature type="binding site" evidence="11">
    <location>
        <position position="71"/>
    </location>
    <ligand>
        <name>Mn(2+)</name>
        <dbReference type="ChEBI" id="CHEBI:29035"/>
        <label>1</label>
    </ligand>
</feature>
<evidence type="ECO:0000313" key="13">
    <source>
        <dbReference type="Proteomes" id="UP000199073"/>
    </source>
</evidence>